<evidence type="ECO:0000256" key="1">
    <source>
        <dbReference type="ARBA" id="ARBA00004123"/>
    </source>
</evidence>
<dbReference type="CDD" id="cd12148">
    <property type="entry name" value="fungal_TF_MHR"/>
    <property type="match status" value="1"/>
</dbReference>
<dbReference type="InterPro" id="IPR050987">
    <property type="entry name" value="AtrR-like"/>
</dbReference>
<reference evidence="7 8" key="1">
    <citation type="submission" date="2014-04" db="EMBL/GenBank/DDBJ databases">
        <authorList>
            <consortium name="DOE Joint Genome Institute"/>
            <person name="Kuo A."/>
            <person name="Kohler A."/>
            <person name="Jargeat P."/>
            <person name="Nagy L.G."/>
            <person name="Floudas D."/>
            <person name="Copeland A."/>
            <person name="Barry K.W."/>
            <person name="Cichocki N."/>
            <person name="Veneault-Fourrey C."/>
            <person name="LaButti K."/>
            <person name="Lindquist E.A."/>
            <person name="Lipzen A."/>
            <person name="Lundell T."/>
            <person name="Morin E."/>
            <person name="Murat C."/>
            <person name="Sun H."/>
            <person name="Tunlid A."/>
            <person name="Henrissat B."/>
            <person name="Grigoriev I.V."/>
            <person name="Hibbett D.S."/>
            <person name="Martin F."/>
            <person name="Nordberg H.P."/>
            <person name="Cantor M.N."/>
            <person name="Hua S.X."/>
        </authorList>
    </citation>
    <scope>NUCLEOTIDE SEQUENCE [LARGE SCALE GENOMIC DNA]</scope>
    <source>
        <strain evidence="7 8">Ve08.2h10</strain>
    </source>
</reference>
<dbReference type="Proteomes" id="UP000054538">
    <property type="component" value="Unassembled WGS sequence"/>
</dbReference>
<accession>A0A0D0DFT3</accession>
<dbReference type="InParanoid" id="A0A0D0DFT3"/>
<feature type="non-terminal residue" evidence="7">
    <location>
        <position position="137"/>
    </location>
</feature>
<proteinExistence type="predicted"/>
<dbReference type="GO" id="GO:0003700">
    <property type="term" value="F:DNA-binding transcription factor activity"/>
    <property type="evidence" value="ECO:0007669"/>
    <property type="project" value="InterPro"/>
</dbReference>
<dbReference type="EMBL" id="KN826143">
    <property type="protein sequence ID" value="KIK79944.1"/>
    <property type="molecule type" value="Genomic_DNA"/>
</dbReference>
<keyword evidence="5" id="KW-1133">Transmembrane helix</keyword>
<evidence type="ECO:0000256" key="5">
    <source>
        <dbReference type="SAM" id="Phobius"/>
    </source>
</evidence>
<feature type="domain" description="Xylanolytic transcriptional activator regulatory" evidence="6">
    <location>
        <begin position="12"/>
        <end position="137"/>
    </location>
</feature>
<evidence type="ECO:0000256" key="3">
    <source>
        <dbReference type="ARBA" id="ARBA00023125"/>
    </source>
</evidence>
<dbReference type="STRING" id="930991.A0A0D0DFT3"/>
<evidence type="ECO:0000259" key="6">
    <source>
        <dbReference type="Pfam" id="PF04082"/>
    </source>
</evidence>
<dbReference type="GO" id="GO:0005634">
    <property type="term" value="C:nucleus"/>
    <property type="evidence" value="ECO:0007669"/>
    <property type="project" value="UniProtKB-SubCell"/>
</dbReference>
<keyword evidence="2" id="KW-0479">Metal-binding</keyword>
<dbReference type="Pfam" id="PF04082">
    <property type="entry name" value="Fungal_trans"/>
    <property type="match status" value="1"/>
</dbReference>
<protein>
    <recommendedName>
        <fullName evidence="6">Xylanolytic transcriptional activator regulatory domain-containing protein</fullName>
    </recommendedName>
</protein>
<dbReference type="InterPro" id="IPR007219">
    <property type="entry name" value="XnlR_reg_dom"/>
</dbReference>
<keyword evidence="5" id="KW-0472">Membrane</keyword>
<keyword evidence="8" id="KW-1185">Reference proteome</keyword>
<keyword evidence="3" id="KW-0238">DNA-binding</keyword>
<feature type="transmembrane region" description="Helical" evidence="5">
    <location>
        <begin position="6"/>
        <end position="25"/>
    </location>
</feature>
<keyword evidence="4" id="KW-0539">Nucleus</keyword>
<organism evidence="7 8">
    <name type="scientific">Paxillus rubicundulus Ve08.2h10</name>
    <dbReference type="NCBI Taxonomy" id="930991"/>
    <lineage>
        <taxon>Eukaryota</taxon>
        <taxon>Fungi</taxon>
        <taxon>Dikarya</taxon>
        <taxon>Basidiomycota</taxon>
        <taxon>Agaricomycotina</taxon>
        <taxon>Agaricomycetes</taxon>
        <taxon>Agaricomycetidae</taxon>
        <taxon>Boletales</taxon>
        <taxon>Paxilineae</taxon>
        <taxon>Paxillaceae</taxon>
        <taxon>Paxillus</taxon>
    </lineage>
</organism>
<dbReference type="PANTHER" id="PTHR46910:SF3">
    <property type="entry name" value="HALOTOLERANCE PROTEIN 9-RELATED"/>
    <property type="match status" value="1"/>
</dbReference>
<dbReference type="GO" id="GO:0006351">
    <property type="term" value="P:DNA-templated transcription"/>
    <property type="evidence" value="ECO:0007669"/>
    <property type="project" value="InterPro"/>
</dbReference>
<dbReference type="HOGENOM" id="CLU_103198_0_0_1"/>
<name>A0A0D0DFT3_9AGAM</name>
<evidence type="ECO:0000313" key="8">
    <source>
        <dbReference type="Proteomes" id="UP000054538"/>
    </source>
</evidence>
<evidence type="ECO:0000256" key="2">
    <source>
        <dbReference type="ARBA" id="ARBA00022723"/>
    </source>
</evidence>
<feature type="non-terminal residue" evidence="7">
    <location>
        <position position="1"/>
    </location>
</feature>
<gene>
    <name evidence="7" type="ORF">PAXRUDRAFT_89617</name>
</gene>
<dbReference type="AlphaFoldDB" id="A0A0D0DFT3"/>
<dbReference type="GO" id="GO:0003677">
    <property type="term" value="F:DNA binding"/>
    <property type="evidence" value="ECO:0007669"/>
    <property type="project" value="UniProtKB-KW"/>
</dbReference>
<keyword evidence="5" id="KW-0812">Transmembrane</keyword>
<sequence>FPDEDLGISLVDLYFVYMNCLVLLLHCPLFERKVMQWDHLHESPFCAVYLLVCAVGSRFSDDPRVFPEGSDSKHSVGRKYFQQVQMVMKTLLVPPCLEDLQMCCLSVLFLQGTSSPQACWTILGNVIRLAQYVGAHR</sequence>
<evidence type="ECO:0000256" key="4">
    <source>
        <dbReference type="ARBA" id="ARBA00023242"/>
    </source>
</evidence>
<dbReference type="GO" id="GO:0008270">
    <property type="term" value="F:zinc ion binding"/>
    <property type="evidence" value="ECO:0007669"/>
    <property type="project" value="InterPro"/>
</dbReference>
<reference evidence="8" key="2">
    <citation type="submission" date="2015-01" db="EMBL/GenBank/DDBJ databases">
        <title>Evolutionary Origins and Diversification of the Mycorrhizal Mutualists.</title>
        <authorList>
            <consortium name="DOE Joint Genome Institute"/>
            <consortium name="Mycorrhizal Genomics Consortium"/>
            <person name="Kohler A."/>
            <person name="Kuo A."/>
            <person name="Nagy L.G."/>
            <person name="Floudas D."/>
            <person name="Copeland A."/>
            <person name="Barry K.W."/>
            <person name="Cichocki N."/>
            <person name="Veneault-Fourrey C."/>
            <person name="LaButti K."/>
            <person name="Lindquist E.A."/>
            <person name="Lipzen A."/>
            <person name="Lundell T."/>
            <person name="Morin E."/>
            <person name="Murat C."/>
            <person name="Riley R."/>
            <person name="Ohm R."/>
            <person name="Sun H."/>
            <person name="Tunlid A."/>
            <person name="Henrissat B."/>
            <person name="Grigoriev I.V."/>
            <person name="Hibbett D.S."/>
            <person name="Martin F."/>
        </authorList>
    </citation>
    <scope>NUCLEOTIDE SEQUENCE [LARGE SCALE GENOMIC DNA]</scope>
    <source>
        <strain evidence="8">Ve08.2h10</strain>
    </source>
</reference>
<dbReference type="PANTHER" id="PTHR46910">
    <property type="entry name" value="TRANSCRIPTION FACTOR PDR1"/>
    <property type="match status" value="1"/>
</dbReference>
<comment type="subcellular location">
    <subcellularLocation>
        <location evidence="1">Nucleus</location>
    </subcellularLocation>
</comment>
<evidence type="ECO:0000313" key="7">
    <source>
        <dbReference type="EMBL" id="KIK79944.1"/>
    </source>
</evidence>
<dbReference type="OrthoDB" id="4456959at2759"/>